<feature type="compositionally biased region" description="Basic and acidic residues" evidence="1">
    <location>
        <begin position="113"/>
        <end position="135"/>
    </location>
</feature>
<feature type="compositionally biased region" description="Polar residues" evidence="1">
    <location>
        <begin position="22"/>
        <end position="34"/>
    </location>
</feature>
<organism evidence="2 3">
    <name type="scientific">Linum trigynum</name>
    <dbReference type="NCBI Taxonomy" id="586398"/>
    <lineage>
        <taxon>Eukaryota</taxon>
        <taxon>Viridiplantae</taxon>
        <taxon>Streptophyta</taxon>
        <taxon>Embryophyta</taxon>
        <taxon>Tracheophyta</taxon>
        <taxon>Spermatophyta</taxon>
        <taxon>Magnoliopsida</taxon>
        <taxon>eudicotyledons</taxon>
        <taxon>Gunneridae</taxon>
        <taxon>Pentapetalae</taxon>
        <taxon>rosids</taxon>
        <taxon>fabids</taxon>
        <taxon>Malpighiales</taxon>
        <taxon>Linaceae</taxon>
        <taxon>Linum</taxon>
    </lineage>
</organism>
<feature type="region of interest" description="Disordered" evidence="1">
    <location>
        <begin position="105"/>
        <end position="143"/>
    </location>
</feature>
<evidence type="ECO:0000313" key="2">
    <source>
        <dbReference type="EMBL" id="CAL1381668.1"/>
    </source>
</evidence>
<feature type="compositionally biased region" description="Basic residues" evidence="1">
    <location>
        <begin position="1"/>
        <end position="12"/>
    </location>
</feature>
<keyword evidence="3" id="KW-1185">Reference proteome</keyword>
<evidence type="ECO:0000313" key="3">
    <source>
        <dbReference type="Proteomes" id="UP001497516"/>
    </source>
</evidence>
<feature type="region of interest" description="Disordered" evidence="1">
    <location>
        <begin position="1"/>
        <end position="78"/>
    </location>
</feature>
<name>A0AAV2E7N8_9ROSI</name>
<proteinExistence type="predicted"/>
<gene>
    <name evidence="2" type="ORF">LTRI10_LOCUS23034</name>
</gene>
<dbReference type="EMBL" id="OZ034817">
    <property type="protein sequence ID" value="CAL1381668.1"/>
    <property type="molecule type" value="Genomic_DNA"/>
</dbReference>
<dbReference type="AlphaFoldDB" id="A0AAV2E7N8"/>
<reference evidence="2 3" key="1">
    <citation type="submission" date="2024-04" db="EMBL/GenBank/DDBJ databases">
        <authorList>
            <person name="Fracassetti M."/>
        </authorList>
    </citation>
    <scope>NUCLEOTIDE SEQUENCE [LARGE SCALE GENOMIC DNA]</scope>
</reference>
<dbReference type="Proteomes" id="UP001497516">
    <property type="component" value="Chromosome 4"/>
</dbReference>
<sequence>MIAKRRERRPFSKKTQVDGSRETSSSQRSPQAQVVGSRFAALMEEEEEGTDTPQMHRHSSSQDTQAMRKPGPPPQRQVWREMIATHTAPAETNTNTVSCHSPEIQVDAAMQSHAHDVIHTEPRDSRDSAKNKTNAEEISNGPQ</sequence>
<accession>A0AAV2E7N8</accession>
<protein>
    <submittedName>
        <fullName evidence="2">Uncharacterized protein</fullName>
    </submittedName>
</protein>
<evidence type="ECO:0000256" key="1">
    <source>
        <dbReference type="SAM" id="MobiDB-lite"/>
    </source>
</evidence>